<sequence>MARERKFSINELYQATRQLLLDHGYDGFTFSLLANRLEVSRGALYKYFENKEELVSEFMVYELNQFMVHLQRIHEYTSFKAQFDYLINLIFDDRDIHRLREIGLQIPRSTNKKVTANQEKLDQLHQDMYTNLQSFVSLGKKENIVKSHIPDGLILGMIFQTIAIPNHELVPHADWIASIKEIIVDGMFTN</sequence>
<dbReference type="EMBL" id="JBHUHQ010000006">
    <property type="protein sequence ID" value="MFD2043246.1"/>
    <property type="molecule type" value="Genomic_DNA"/>
</dbReference>
<evidence type="ECO:0000256" key="3">
    <source>
        <dbReference type="PROSITE-ProRule" id="PRU00335"/>
    </source>
</evidence>
<feature type="domain" description="HTH tetR-type" evidence="4">
    <location>
        <begin position="6"/>
        <end position="66"/>
    </location>
</feature>
<dbReference type="PANTHER" id="PTHR43479">
    <property type="entry name" value="ACREF/ENVCD OPERON REPRESSOR-RELATED"/>
    <property type="match status" value="1"/>
</dbReference>
<dbReference type="SUPFAM" id="SSF46689">
    <property type="entry name" value="Homeodomain-like"/>
    <property type="match status" value="1"/>
</dbReference>
<dbReference type="Gene3D" id="1.10.357.10">
    <property type="entry name" value="Tetracycline Repressor, domain 2"/>
    <property type="match status" value="1"/>
</dbReference>
<dbReference type="Proteomes" id="UP001597383">
    <property type="component" value="Unassembled WGS sequence"/>
</dbReference>
<dbReference type="PRINTS" id="PR00455">
    <property type="entry name" value="HTHTETR"/>
</dbReference>
<dbReference type="PROSITE" id="PS50977">
    <property type="entry name" value="HTH_TETR_2"/>
    <property type="match status" value="1"/>
</dbReference>
<protein>
    <submittedName>
        <fullName evidence="5">TetR/AcrR family transcriptional regulator</fullName>
    </submittedName>
</protein>
<organism evidence="5 6">
    <name type="scientific">Ornithinibacillus salinisoli</name>
    <dbReference type="NCBI Taxonomy" id="1848459"/>
    <lineage>
        <taxon>Bacteria</taxon>
        <taxon>Bacillati</taxon>
        <taxon>Bacillota</taxon>
        <taxon>Bacilli</taxon>
        <taxon>Bacillales</taxon>
        <taxon>Bacillaceae</taxon>
        <taxon>Ornithinibacillus</taxon>
    </lineage>
</organism>
<gene>
    <name evidence="5" type="ORF">ACFSJF_02980</name>
</gene>
<keyword evidence="6" id="KW-1185">Reference proteome</keyword>
<comment type="caution">
    <text evidence="5">The sequence shown here is derived from an EMBL/GenBank/DDBJ whole genome shotgun (WGS) entry which is preliminary data.</text>
</comment>
<proteinExistence type="predicted"/>
<evidence type="ECO:0000313" key="5">
    <source>
        <dbReference type="EMBL" id="MFD2043246.1"/>
    </source>
</evidence>
<reference evidence="6" key="1">
    <citation type="journal article" date="2019" name="Int. J. Syst. Evol. Microbiol.">
        <title>The Global Catalogue of Microorganisms (GCM) 10K type strain sequencing project: providing services to taxonomists for standard genome sequencing and annotation.</title>
        <authorList>
            <consortium name="The Broad Institute Genomics Platform"/>
            <consortium name="The Broad Institute Genome Sequencing Center for Infectious Disease"/>
            <person name="Wu L."/>
            <person name="Ma J."/>
        </authorList>
    </citation>
    <scope>NUCLEOTIDE SEQUENCE [LARGE SCALE GENOMIC DNA]</scope>
    <source>
        <strain evidence="6">R28</strain>
    </source>
</reference>
<feature type="DNA-binding region" description="H-T-H motif" evidence="3">
    <location>
        <begin position="29"/>
        <end position="48"/>
    </location>
</feature>
<dbReference type="InterPro" id="IPR009057">
    <property type="entry name" value="Homeodomain-like_sf"/>
</dbReference>
<evidence type="ECO:0000259" key="4">
    <source>
        <dbReference type="PROSITE" id="PS50977"/>
    </source>
</evidence>
<dbReference type="InterPro" id="IPR050624">
    <property type="entry name" value="HTH-type_Tx_Regulator"/>
</dbReference>
<evidence type="ECO:0000256" key="2">
    <source>
        <dbReference type="ARBA" id="ARBA00023125"/>
    </source>
</evidence>
<dbReference type="RefSeq" id="WP_377554974.1">
    <property type="nucleotide sequence ID" value="NZ_JBHUHQ010000006.1"/>
</dbReference>
<dbReference type="PANTHER" id="PTHR43479:SF11">
    <property type="entry name" value="ACREF_ENVCD OPERON REPRESSOR-RELATED"/>
    <property type="match status" value="1"/>
</dbReference>
<evidence type="ECO:0000256" key="1">
    <source>
        <dbReference type="ARBA" id="ARBA00022491"/>
    </source>
</evidence>
<keyword evidence="2 3" id="KW-0238">DNA-binding</keyword>
<dbReference type="InterPro" id="IPR001647">
    <property type="entry name" value="HTH_TetR"/>
</dbReference>
<dbReference type="Pfam" id="PF00440">
    <property type="entry name" value="TetR_N"/>
    <property type="match status" value="1"/>
</dbReference>
<evidence type="ECO:0000313" key="6">
    <source>
        <dbReference type="Proteomes" id="UP001597383"/>
    </source>
</evidence>
<keyword evidence="1" id="KW-0678">Repressor</keyword>
<accession>A0ABW4VWX4</accession>
<name>A0ABW4VWX4_9BACI</name>